<keyword evidence="6" id="KW-1185">Reference proteome</keyword>
<dbReference type="EMBL" id="NJAK01000001">
    <property type="protein sequence ID" value="PHM63325.1"/>
    <property type="molecule type" value="Genomic_DNA"/>
</dbReference>
<evidence type="ECO:0000313" key="5">
    <source>
        <dbReference type="EMBL" id="PHM63325.1"/>
    </source>
</evidence>
<dbReference type="PANTHER" id="PTHR43792">
    <property type="entry name" value="GNAT FAMILY, PUTATIVE (AFU_ORTHOLOGUE AFUA_3G00765)-RELATED-RELATED"/>
    <property type="match status" value="1"/>
</dbReference>
<evidence type="ECO:0000256" key="3">
    <source>
        <dbReference type="ARBA" id="ARBA00038502"/>
    </source>
</evidence>
<dbReference type="Proteomes" id="UP000222168">
    <property type="component" value="Unassembled WGS sequence"/>
</dbReference>
<dbReference type="Pfam" id="PF13302">
    <property type="entry name" value="Acetyltransf_3"/>
    <property type="match status" value="1"/>
</dbReference>
<dbReference type="RefSeq" id="WP_244186034.1">
    <property type="nucleotide sequence ID" value="NZ_NJAK01000001.1"/>
</dbReference>
<gene>
    <name evidence="5" type="ORF">Xish_02566</name>
</gene>
<dbReference type="GO" id="GO:0008999">
    <property type="term" value="F:protein-N-terminal-alanine acetyltransferase activity"/>
    <property type="evidence" value="ECO:0007669"/>
    <property type="project" value="TreeGrafter"/>
</dbReference>
<evidence type="ECO:0000259" key="4">
    <source>
        <dbReference type="Pfam" id="PF13302"/>
    </source>
</evidence>
<protein>
    <submittedName>
        <fullName evidence="5">Ribosomal-protein-alanine acetyltransferase</fullName>
    </submittedName>
</protein>
<evidence type="ECO:0000256" key="1">
    <source>
        <dbReference type="ARBA" id="ARBA00022679"/>
    </source>
</evidence>
<comment type="caution">
    <text evidence="5">The sequence shown here is derived from an EMBL/GenBank/DDBJ whole genome shotgun (WGS) entry which is preliminary data.</text>
</comment>
<accession>A0A2D0KJ34</accession>
<dbReference type="GO" id="GO:0005737">
    <property type="term" value="C:cytoplasm"/>
    <property type="evidence" value="ECO:0007669"/>
    <property type="project" value="TreeGrafter"/>
</dbReference>
<dbReference type="InterPro" id="IPR000182">
    <property type="entry name" value="GNAT_dom"/>
</dbReference>
<sequence>MHKSNYITSFSTKQMDIHYINEEMANAFQKYLVNNKDRLAPFEPLRTCEYYELNEVKKRIRSTVNLQEENKGVSLVFTPKNSSDIVGNINFTNFVFGVFQACHLGFSIDTSFEGKGVMREVLTESLKHIRNKYQLHRVMANHLPTNDRCAHLLQRIGFIKEGYAKSYLKINGVWQDHVLNSFVFED</sequence>
<organism evidence="5 6">
    <name type="scientific">Xenorhabdus ishibashii</name>
    <dbReference type="NCBI Taxonomy" id="1034471"/>
    <lineage>
        <taxon>Bacteria</taxon>
        <taxon>Pseudomonadati</taxon>
        <taxon>Pseudomonadota</taxon>
        <taxon>Gammaproteobacteria</taxon>
        <taxon>Enterobacterales</taxon>
        <taxon>Morganellaceae</taxon>
        <taxon>Xenorhabdus</taxon>
    </lineage>
</organism>
<name>A0A2D0KJ34_9GAMM</name>
<comment type="similarity">
    <text evidence="3">Belongs to the acetyltransferase family. RimJ subfamily.</text>
</comment>
<keyword evidence="2" id="KW-0012">Acyltransferase</keyword>
<proteinExistence type="inferred from homology"/>
<feature type="domain" description="N-acetyltransferase" evidence="4">
    <location>
        <begin position="35"/>
        <end position="158"/>
    </location>
</feature>
<evidence type="ECO:0000313" key="6">
    <source>
        <dbReference type="Proteomes" id="UP000222168"/>
    </source>
</evidence>
<evidence type="ECO:0000256" key="2">
    <source>
        <dbReference type="ARBA" id="ARBA00023315"/>
    </source>
</evidence>
<dbReference type="Gene3D" id="3.40.630.30">
    <property type="match status" value="1"/>
</dbReference>
<keyword evidence="1 5" id="KW-0808">Transferase</keyword>
<dbReference type="AlphaFoldDB" id="A0A2D0KJ34"/>
<dbReference type="PANTHER" id="PTHR43792:SF8">
    <property type="entry name" value="[RIBOSOMAL PROTEIN US5]-ALANINE N-ACETYLTRANSFERASE"/>
    <property type="match status" value="1"/>
</dbReference>
<dbReference type="InterPro" id="IPR051531">
    <property type="entry name" value="N-acetyltransferase"/>
</dbReference>
<reference evidence="5 6" key="1">
    <citation type="journal article" date="2017" name="Nat. Microbiol.">
        <title>Natural product diversity associated with the nematode symbionts Photorhabdus and Xenorhabdus.</title>
        <authorList>
            <person name="Tobias N.J."/>
            <person name="Wolff H."/>
            <person name="Djahanschiri B."/>
            <person name="Grundmann F."/>
            <person name="Kronenwerth M."/>
            <person name="Shi Y.M."/>
            <person name="Simonyi S."/>
            <person name="Grun P."/>
            <person name="Shapiro-Ilan D."/>
            <person name="Pidot S.J."/>
            <person name="Stinear T.P."/>
            <person name="Ebersberger I."/>
            <person name="Bode H.B."/>
        </authorList>
    </citation>
    <scope>NUCLEOTIDE SEQUENCE [LARGE SCALE GENOMIC DNA]</scope>
    <source>
        <strain evidence="5 6">DSM 22670</strain>
    </source>
</reference>
<dbReference type="InterPro" id="IPR016181">
    <property type="entry name" value="Acyl_CoA_acyltransferase"/>
</dbReference>
<dbReference type="SUPFAM" id="SSF55729">
    <property type="entry name" value="Acyl-CoA N-acyltransferases (Nat)"/>
    <property type="match status" value="1"/>
</dbReference>